<evidence type="ECO:0000313" key="2">
    <source>
        <dbReference type="EMBL" id="MBO2453460.1"/>
    </source>
</evidence>
<proteinExistence type="predicted"/>
<feature type="transmembrane region" description="Helical" evidence="1">
    <location>
        <begin position="256"/>
        <end position="282"/>
    </location>
</feature>
<dbReference type="Proteomes" id="UP000669179">
    <property type="component" value="Unassembled WGS sequence"/>
</dbReference>
<dbReference type="RefSeq" id="WP_208261474.1">
    <property type="nucleotide sequence ID" value="NZ_JAGEOJ010000020.1"/>
</dbReference>
<reference evidence="2" key="1">
    <citation type="submission" date="2021-03" db="EMBL/GenBank/DDBJ databases">
        <authorList>
            <person name="Kanchanasin P."/>
            <person name="Saeng-In P."/>
            <person name="Phongsopitanun W."/>
            <person name="Yuki M."/>
            <person name="Kudo T."/>
            <person name="Ohkuma M."/>
            <person name="Tanasupawat S."/>
        </authorList>
    </citation>
    <scope>NUCLEOTIDE SEQUENCE</scope>
    <source>
        <strain evidence="2">GKU 128</strain>
    </source>
</reference>
<accession>A0A939TEK7</accession>
<keyword evidence="1" id="KW-0472">Membrane</keyword>
<feature type="transmembrane region" description="Helical" evidence="1">
    <location>
        <begin position="123"/>
        <end position="143"/>
    </location>
</feature>
<keyword evidence="1" id="KW-1133">Transmembrane helix</keyword>
<feature type="transmembrane region" description="Helical" evidence="1">
    <location>
        <begin position="175"/>
        <end position="193"/>
    </location>
</feature>
<feature type="transmembrane region" description="Helical" evidence="1">
    <location>
        <begin position="53"/>
        <end position="72"/>
    </location>
</feature>
<sequence length="328" mass="34530">MRYLRAAAGNAALIWSSAYGLLGLGWALGLGGFPYGLGDPDRGTVLADLGPGAGGSVIAVLGVLGVVAAVAADRSGSRPLRNGVSVFGGVMAVVLILVVPDARLVQNLVYGLFGYFGKLTWPVVNQLVCVGGGLAWTVTALVCRRRTRGACTRCGREATAAGWTTPSAAARWGRWATYAAMVVPLPYPVARLVEAIGIPLGFTDTADQEPVTLALMMTFLAFLAFGGIALTFGLVRPWGEIFPRWIPYLRGRRVPVAAAVVPATAAAVLMFTAGLSFGLGFVEHGGRAPLWQQWTVSLSWTSWGIFLGAAALAYHLRRRGPCRRCGRG</sequence>
<gene>
    <name evidence="2" type="ORF">J4573_40650</name>
</gene>
<evidence type="ECO:0000313" key="3">
    <source>
        <dbReference type="Proteomes" id="UP000669179"/>
    </source>
</evidence>
<feature type="transmembrane region" description="Helical" evidence="1">
    <location>
        <begin position="12"/>
        <end position="33"/>
    </location>
</feature>
<feature type="transmembrane region" description="Helical" evidence="1">
    <location>
        <begin position="84"/>
        <end position="103"/>
    </location>
</feature>
<name>A0A939TEK7_9ACTN</name>
<keyword evidence="3" id="KW-1185">Reference proteome</keyword>
<evidence type="ECO:0000256" key="1">
    <source>
        <dbReference type="SAM" id="Phobius"/>
    </source>
</evidence>
<organism evidence="2 3">
    <name type="scientific">Actinomadura barringtoniae</name>
    <dbReference type="NCBI Taxonomy" id="1427535"/>
    <lineage>
        <taxon>Bacteria</taxon>
        <taxon>Bacillati</taxon>
        <taxon>Actinomycetota</taxon>
        <taxon>Actinomycetes</taxon>
        <taxon>Streptosporangiales</taxon>
        <taxon>Thermomonosporaceae</taxon>
        <taxon>Actinomadura</taxon>
    </lineage>
</organism>
<comment type="caution">
    <text evidence="2">The sequence shown here is derived from an EMBL/GenBank/DDBJ whole genome shotgun (WGS) entry which is preliminary data.</text>
</comment>
<protein>
    <submittedName>
        <fullName evidence="2">Uncharacterized protein</fullName>
    </submittedName>
</protein>
<dbReference type="AlphaFoldDB" id="A0A939TEK7"/>
<feature type="transmembrane region" description="Helical" evidence="1">
    <location>
        <begin position="294"/>
        <end position="314"/>
    </location>
</feature>
<feature type="transmembrane region" description="Helical" evidence="1">
    <location>
        <begin position="213"/>
        <end position="235"/>
    </location>
</feature>
<keyword evidence="1" id="KW-0812">Transmembrane</keyword>
<dbReference type="EMBL" id="JAGEOJ010000020">
    <property type="protein sequence ID" value="MBO2453460.1"/>
    <property type="molecule type" value="Genomic_DNA"/>
</dbReference>